<dbReference type="EMBL" id="BGZK01000801">
    <property type="protein sequence ID" value="GBP60986.1"/>
    <property type="molecule type" value="Genomic_DNA"/>
</dbReference>
<sequence>MLMSNKLSRNGILKFLSLYYLGQWQNGIEDRRIRKARARLHKMSRPEDSRKIIYIVSTRSGCLTRRRRSGRLSRSSAIATITALESRR</sequence>
<reference evidence="1 2" key="1">
    <citation type="journal article" date="2019" name="Commun. Biol.">
        <title>The bagworm genome reveals a unique fibroin gene that provides high tensile strength.</title>
        <authorList>
            <person name="Kono N."/>
            <person name="Nakamura H."/>
            <person name="Ohtoshi R."/>
            <person name="Tomita M."/>
            <person name="Numata K."/>
            <person name="Arakawa K."/>
        </authorList>
    </citation>
    <scope>NUCLEOTIDE SEQUENCE [LARGE SCALE GENOMIC DNA]</scope>
</reference>
<accession>A0A4C1XAZ0</accession>
<comment type="caution">
    <text evidence="1">The sequence shown here is derived from an EMBL/GenBank/DDBJ whole genome shotgun (WGS) entry which is preliminary data.</text>
</comment>
<proteinExistence type="predicted"/>
<dbReference type="Proteomes" id="UP000299102">
    <property type="component" value="Unassembled WGS sequence"/>
</dbReference>
<dbReference type="AlphaFoldDB" id="A0A4C1XAZ0"/>
<organism evidence="1 2">
    <name type="scientific">Eumeta variegata</name>
    <name type="common">Bagworm moth</name>
    <name type="synonym">Eumeta japonica</name>
    <dbReference type="NCBI Taxonomy" id="151549"/>
    <lineage>
        <taxon>Eukaryota</taxon>
        <taxon>Metazoa</taxon>
        <taxon>Ecdysozoa</taxon>
        <taxon>Arthropoda</taxon>
        <taxon>Hexapoda</taxon>
        <taxon>Insecta</taxon>
        <taxon>Pterygota</taxon>
        <taxon>Neoptera</taxon>
        <taxon>Endopterygota</taxon>
        <taxon>Lepidoptera</taxon>
        <taxon>Glossata</taxon>
        <taxon>Ditrysia</taxon>
        <taxon>Tineoidea</taxon>
        <taxon>Psychidae</taxon>
        <taxon>Oiketicinae</taxon>
        <taxon>Eumeta</taxon>
    </lineage>
</organism>
<evidence type="ECO:0000313" key="2">
    <source>
        <dbReference type="Proteomes" id="UP000299102"/>
    </source>
</evidence>
<protein>
    <submittedName>
        <fullName evidence="1">Uncharacterized protein</fullName>
    </submittedName>
</protein>
<evidence type="ECO:0000313" key="1">
    <source>
        <dbReference type="EMBL" id="GBP60986.1"/>
    </source>
</evidence>
<name>A0A4C1XAZ0_EUMVA</name>
<gene>
    <name evidence="1" type="ORF">EVAR_51751_1</name>
</gene>
<keyword evidence="2" id="KW-1185">Reference proteome</keyword>